<protein>
    <recommendedName>
        <fullName evidence="4">50S ribosomal protein L33</fullName>
    </recommendedName>
</protein>
<gene>
    <name evidence="2" type="ORF">DZ860_08305</name>
</gene>
<feature type="transmembrane region" description="Helical" evidence="1">
    <location>
        <begin position="12"/>
        <end position="32"/>
    </location>
</feature>
<dbReference type="OrthoDB" id="5829309at2"/>
<keyword evidence="3" id="KW-1185">Reference proteome</keyword>
<evidence type="ECO:0000256" key="1">
    <source>
        <dbReference type="SAM" id="Phobius"/>
    </source>
</evidence>
<dbReference type="EMBL" id="QVMU01000005">
    <property type="protein sequence ID" value="RJX72403.1"/>
    <property type="molecule type" value="Genomic_DNA"/>
</dbReference>
<dbReference type="AlphaFoldDB" id="A0A3A6QIK0"/>
<dbReference type="Proteomes" id="UP000273252">
    <property type="component" value="Unassembled WGS sequence"/>
</dbReference>
<keyword evidence="1" id="KW-0472">Membrane</keyword>
<evidence type="ECO:0008006" key="4">
    <source>
        <dbReference type="Google" id="ProtNLM"/>
    </source>
</evidence>
<keyword evidence="1" id="KW-1133">Transmembrane helix</keyword>
<evidence type="ECO:0000313" key="3">
    <source>
        <dbReference type="Proteomes" id="UP000273252"/>
    </source>
</evidence>
<accession>A0A3A6QIK0</accession>
<keyword evidence="1" id="KW-0812">Transmembrane</keyword>
<name>A0A3A6QIK0_9VIBR</name>
<dbReference type="RefSeq" id="WP_120030467.1">
    <property type="nucleotide sequence ID" value="NZ_QVMU01000005.1"/>
</dbReference>
<comment type="caution">
    <text evidence="2">The sequence shown here is derived from an EMBL/GenBank/DDBJ whole genome shotgun (WGS) entry which is preliminary data.</text>
</comment>
<reference evidence="2 3" key="1">
    <citation type="submission" date="2018-08" db="EMBL/GenBank/DDBJ databases">
        <title>Vibrio isolated from the Eastern China Marginal Seas.</title>
        <authorList>
            <person name="Li Y."/>
        </authorList>
    </citation>
    <scope>NUCLEOTIDE SEQUENCE [LARGE SCALE GENOMIC DNA]</scope>
    <source>
        <strain evidence="2 3">BEI233</strain>
    </source>
</reference>
<proteinExistence type="predicted"/>
<sequence>MRASISRRRRWNNILIIGVVAFMLILNLPSIIKTYLITPAQESQYPSLLQPGHDIKAIYFSKWSLDKNQGQWRLEPMMAVDADELVQRWQDLAGTEVGDESYQKLLPQLSSPQTIEIWYEDLEEPQRITFYQTPNFWLLKNWQDKWIAVSVEASYLFP</sequence>
<evidence type="ECO:0000313" key="2">
    <source>
        <dbReference type="EMBL" id="RJX72403.1"/>
    </source>
</evidence>
<organism evidence="2 3">
    <name type="scientific">Vibrio sinensis</name>
    <dbReference type="NCBI Taxonomy" id="2302434"/>
    <lineage>
        <taxon>Bacteria</taxon>
        <taxon>Pseudomonadati</taxon>
        <taxon>Pseudomonadota</taxon>
        <taxon>Gammaproteobacteria</taxon>
        <taxon>Vibrionales</taxon>
        <taxon>Vibrionaceae</taxon>
        <taxon>Vibrio</taxon>
    </lineage>
</organism>